<organism evidence="2 3">
    <name type="scientific">Candidatus Protochlamydia naegleriophila</name>
    <dbReference type="NCBI Taxonomy" id="389348"/>
    <lineage>
        <taxon>Bacteria</taxon>
        <taxon>Pseudomonadati</taxon>
        <taxon>Chlamydiota</taxon>
        <taxon>Chlamydiia</taxon>
        <taxon>Parachlamydiales</taxon>
        <taxon>Parachlamydiaceae</taxon>
        <taxon>Candidatus Protochlamydia</taxon>
    </lineage>
</organism>
<dbReference type="PATRIC" id="fig|389348.3.peg.1469"/>
<evidence type="ECO:0000313" key="3">
    <source>
        <dbReference type="Proteomes" id="UP000069902"/>
    </source>
</evidence>
<accession>A0A0U5ES14</accession>
<proteinExistence type="predicted"/>
<dbReference type="EMBL" id="LN879502">
    <property type="protein sequence ID" value="CUI16929.1"/>
    <property type="molecule type" value="Genomic_DNA"/>
</dbReference>
<sequence length="77" mass="8650">MRFIGITICTLIAILSMSFSFFKSKPRDYVDIAREIRGNVGKKLSKKHRMNLIGVGGGMMGSVYMIGLSFQVRHPLE</sequence>
<dbReference type="Proteomes" id="UP000069902">
    <property type="component" value="Chromosome cPNK"/>
</dbReference>
<evidence type="ECO:0000313" key="2">
    <source>
        <dbReference type="EMBL" id="CUI16929.1"/>
    </source>
</evidence>
<keyword evidence="1" id="KW-0472">Membrane</keyword>
<gene>
    <name evidence="2" type="ORF">PNK_1312</name>
</gene>
<keyword evidence="1" id="KW-0812">Transmembrane</keyword>
<dbReference type="STRING" id="389348.PNK_1312"/>
<protein>
    <submittedName>
        <fullName evidence="2">Uncharacterized protein</fullName>
    </submittedName>
</protein>
<dbReference type="AlphaFoldDB" id="A0A0U5ES14"/>
<feature type="transmembrane region" description="Helical" evidence="1">
    <location>
        <begin position="52"/>
        <end position="72"/>
    </location>
</feature>
<keyword evidence="3" id="KW-1185">Reference proteome</keyword>
<name>A0A0U5ES14_9BACT</name>
<evidence type="ECO:0000256" key="1">
    <source>
        <dbReference type="SAM" id="Phobius"/>
    </source>
</evidence>
<reference evidence="3" key="1">
    <citation type="submission" date="2015-09" db="EMBL/GenBank/DDBJ databases">
        <authorList>
            <person name="Bertelli C."/>
        </authorList>
    </citation>
    <scope>NUCLEOTIDE SEQUENCE [LARGE SCALE GENOMIC DNA]</scope>
    <source>
        <strain evidence="3">KNic</strain>
    </source>
</reference>
<keyword evidence="1" id="KW-1133">Transmembrane helix</keyword>
<dbReference type="KEGG" id="pnl:PNK_1312"/>
<dbReference type="InParanoid" id="A0A0U5ES14"/>
<dbReference type="RefSeq" id="WP_158021731.1">
    <property type="nucleotide sequence ID" value="NZ_LN879502.1"/>
</dbReference>